<evidence type="ECO:0000256" key="2">
    <source>
        <dbReference type="ARBA" id="ARBA00022692"/>
    </source>
</evidence>
<evidence type="ECO:0000259" key="6">
    <source>
        <dbReference type="Pfam" id="PF25508"/>
    </source>
</evidence>
<keyword evidence="2 5" id="KW-0812">Transmembrane</keyword>
<dbReference type="InterPro" id="IPR050927">
    <property type="entry name" value="TRPM"/>
</dbReference>
<feature type="domain" description="TRPM-like" evidence="6">
    <location>
        <begin position="150"/>
        <end position="314"/>
    </location>
</feature>
<feature type="transmembrane region" description="Helical" evidence="5">
    <location>
        <begin position="476"/>
        <end position="493"/>
    </location>
</feature>
<dbReference type="PANTHER" id="PTHR13800:SF12">
    <property type="entry name" value="TRANSIENT RECEPTOR POTENTIAL CATION CHANNEL SUBFAMILY M MEMBER-LIKE 2"/>
    <property type="match status" value="1"/>
</dbReference>
<dbReference type="InterPro" id="IPR057366">
    <property type="entry name" value="TRPM-like"/>
</dbReference>
<evidence type="ECO:0000256" key="5">
    <source>
        <dbReference type="SAM" id="Phobius"/>
    </source>
</evidence>
<evidence type="ECO:0000313" key="8">
    <source>
        <dbReference type="EMBL" id="CAF3786742.1"/>
    </source>
</evidence>
<name>A0A818MTF2_9BILA</name>
<sequence>MTVLVIRWIPANLPQSSLAKYHVVQDEGVRILLIPLITVLVGGTLHALESICIDLEKQIPVVVVDVKQNREYLIDALHKNLLVFVSNFVKLDVDITHLFGFAENSLKGAANTSTAEFFNKNIWSGRHHYLKDLYSEKIRNNRDPLCFLDQINSKLNFEEEDLSIIIEKLVGDFMDPLYKNPSKCVLRKVHPENNSKEEKIDAEHIYRDLFLWCILTYRLDMAKIFLTQMNTRICSALIASKILKKLADYAPDQAAKKTLFSKADEFETYAIEFVRCSYLYDKHKACELIMRRVKLYGDTTCLQMAIAADNKKFLYEDACQALLKNICYYMLFAFDPPSDDIPSIHWTEILTIITVTSMLVEEFRQIYFQANKSLMGKIYAYFDLGNRMSNLFLVLPTYLLFYIGLVLRFTRTDANGFAWARIVMACDLELWFIRSVLFIGIAPQLGPKLVMIRKMVNMLLEYYLSIKPFRLQTNDLLLFIFIIVVFIFGYGITSRSMIAYRTIDFDGRQFFRNVVYPVYYFVLGKFDDELAQLDGKNIA</sequence>
<evidence type="ECO:0000256" key="4">
    <source>
        <dbReference type="ARBA" id="ARBA00023136"/>
    </source>
</evidence>
<dbReference type="EMBL" id="CAJNYU010004702">
    <property type="protein sequence ID" value="CAF3786742.1"/>
    <property type="molecule type" value="Genomic_DNA"/>
</dbReference>
<accession>A0A818MTF2</accession>
<dbReference type="AlphaFoldDB" id="A0A818MTF2"/>
<evidence type="ECO:0000256" key="1">
    <source>
        <dbReference type="ARBA" id="ARBA00004141"/>
    </source>
</evidence>
<dbReference type="PANTHER" id="PTHR13800">
    <property type="entry name" value="TRANSIENT RECEPTOR POTENTIAL CATION CHANNEL, SUBFAMILY M, MEMBER 6"/>
    <property type="match status" value="1"/>
</dbReference>
<dbReference type="GO" id="GO:0005886">
    <property type="term" value="C:plasma membrane"/>
    <property type="evidence" value="ECO:0007669"/>
    <property type="project" value="TreeGrafter"/>
</dbReference>
<proteinExistence type="predicted"/>
<feature type="transmembrane region" description="Helical" evidence="5">
    <location>
        <begin position="431"/>
        <end position="456"/>
    </location>
</feature>
<comment type="caution">
    <text evidence="7">The sequence shown here is derived from an EMBL/GenBank/DDBJ whole genome shotgun (WGS) entry which is preliminary data.</text>
</comment>
<evidence type="ECO:0000313" key="7">
    <source>
        <dbReference type="EMBL" id="CAF3594836.1"/>
    </source>
</evidence>
<reference evidence="7" key="1">
    <citation type="submission" date="2021-02" db="EMBL/GenBank/DDBJ databases">
        <authorList>
            <person name="Nowell W R."/>
        </authorList>
    </citation>
    <scope>NUCLEOTIDE SEQUENCE</scope>
</reference>
<protein>
    <recommendedName>
        <fullName evidence="6">TRPM-like domain-containing protein</fullName>
    </recommendedName>
</protein>
<keyword evidence="4 5" id="KW-0472">Membrane</keyword>
<gene>
    <name evidence="8" type="ORF">FME351_LOCUS32781</name>
    <name evidence="7" type="ORF">GRG538_LOCUS22385</name>
</gene>
<comment type="subcellular location">
    <subcellularLocation>
        <location evidence="1">Membrane</location>
        <topology evidence="1">Multi-pass membrane protein</topology>
    </subcellularLocation>
</comment>
<dbReference type="Proteomes" id="UP000663869">
    <property type="component" value="Unassembled WGS sequence"/>
</dbReference>
<dbReference type="GO" id="GO:0099604">
    <property type="term" value="F:ligand-gated calcium channel activity"/>
    <property type="evidence" value="ECO:0007669"/>
    <property type="project" value="TreeGrafter"/>
</dbReference>
<dbReference type="EMBL" id="CAJNYT010003708">
    <property type="protein sequence ID" value="CAF3594836.1"/>
    <property type="molecule type" value="Genomic_DNA"/>
</dbReference>
<evidence type="ECO:0000313" key="9">
    <source>
        <dbReference type="Proteomes" id="UP000663872"/>
    </source>
</evidence>
<organism evidence="7 9">
    <name type="scientific">Rotaria socialis</name>
    <dbReference type="NCBI Taxonomy" id="392032"/>
    <lineage>
        <taxon>Eukaryota</taxon>
        <taxon>Metazoa</taxon>
        <taxon>Spiralia</taxon>
        <taxon>Gnathifera</taxon>
        <taxon>Rotifera</taxon>
        <taxon>Eurotatoria</taxon>
        <taxon>Bdelloidea</taxon>
        <taxon>Philodinida</taxon>
        <taxon>Philodinidae</taxon>
        <taxon>Rotaria</taxon>
    </lineage>
</organism>
<feature type="transmembrane region" description="Helical" evidence="5">
    <location>
        <begin position="391"/>
        <end position="410"/>
    </location>
</feature>
<evidence type="ECO:0000256" key="3">
    <source>
        <dbReference type="ARBA" id="ARBA00022989"/>
    </source>
</evidence>
<dbReference type="Proteomes" id="UP000663872">
    <property type="component" value="Unassembled WGS sequence"/>
</dbReference>
<keyword evidence="3 5" id="KW-1133">Transmembrane helix</keyword>
<dbReference type="Pfam" id="PF25508">
    <property type="entry name" value="TRPM2"/>
    <property type="match status" value="1"/>
</dbReference>